<organism evidence="3 4">
    <name type="scientific">Lysinibacillus macroides</name>
    <dbReference type="NCBI Taxonomy" id="33935"/>
    <lineage>
        <taxon>Bacteria</taxon>
        <taxon>Bacillati</taxon>
        <taxon>Bacillota</taxon>
        <taxon>Bacilli</taxon>
        <taxon>Bacillales</taxon>
        <taxon>Bacillaceae</taxon>
        <taxon>Lysinibacillus</taxon>
    </lineage>
</organism>
<dbReference type="GO" id="GO:0003700">
    <property type="term" value="F:DNA-binding transcription factor activity"/>
    <property type="evidence" value="ECO:0007669"/>
    <property type="project" value="InterPro"/>
</dbReference>
<dbReference type="SMART" id="SM00422">
    <property type="entry name" value="HTH_MERR"/>
    <property type="match status" value="1"/>
</dbReference>
<dbReference type="SUPFAM" id="SSF46955">
    <property type="entry name" value="Putative DNA-binding domain"/>
    <property type="match status" value="1"/>
</dbReference>
<dbReference type="Proteomes" id="UP000037977">
    <property type="component" value="Unassembled WGS sequence"/>
</dbReference>
<dbReference type="AlphaFoldDB" id="A0A0N0CXC3"/>
<proteinExistence type="predicted"/>
<dbReference type="InterPro" id="IPR047057">
    <property type="entry name" value="MerR_fam"/>
</dbReference>
<comment type="caution">
    <text evidence="3">The sequence shown here is derived from an EMBL/GenBank/DDBJ whole genome shotgun (WGS) entry which is preliminary data.</text>
</comment>
<dbReference type="STRING" id="33935.ADM90_01645"/>
<dbReference type="PATRIC" id="fig|33935.3.peg.3182"/>
<dbReference type="InterPro" id="IPR009061">
    <property type="entry name" value="DNA-bd_dom_put_sf"/>
</dbReference>
<evidence type="ECO:0000259" key="2">
    <source>
        <dbReference type="PROSITE" id="PS50937"/>
    </source>
</evidence>
<gene>
    <name evidence="3" type="ORF">ADM90_01645</name>
</gene>
<sequence length="256" mass="30736">MSIQYSIGEFAKKAGITIRALRYYDEINLLKPSYITPTGRRFYTEDNIMQLQKIVSLKFLGYPLEKIHELIHLQNWDLQESLEFQRQEMIQKREHLNRVIRALDHALFMMEEQNTIDANIFMALIHNIHKEEEQKEWFTNYFPKEAVEKIFDLPEEKYMKLNNEIASLFSELKAAYGQDSESPYVQALLKQYFDLALIIYPETFELMENLENQEIESIEDEDMQLFPSPFSPEEEKWLVQALQYYWDKRRHSNEPS</sequence>
<dbReference type="PROSITE" id="PS00552">
    <property type="entry name" value="HTH_MERR_1"/>
    <property type="match status" value="1"/>
</dbReference>
<dbReference type="EMBL" id="LGCI01000002">
    <property type="protein sequence ID" value="KOY84137.1"/>
    <property type="molecule type" value="Genomic_DNA"/>
</dbReference>
<dbReference type="Pfam" id="PF13411">
    <property type="entry name" value="MerR_1"/>
    <property type="match status" value="1"/>
</dbReference>
<evidence type="ECO:0000313" key="3">
    <source>
        <dbReference type="EMBL" id="KOY84137.1"/>
    </source>
</evidence>
<dbReference type="PANTHER" id="PTHR30204:SF96">
    <property type="entry name" value="CHROMOSOME-ANCHORING PROTEIN RACA"/>
    <property type="match status" value="1"/>
</dbReference>
<reference evidence="3 4" key="1">
    <citation type="submission" date="2015-07" db="EMBL/GenBank/DDBJ databases">
        <title>Genome sequencing project for genomic taxonomy and phylogenomics of Bacillus-like bacteria.</title>
        <authorList>
            <person name="Liu B."/>
            <person name="Wang J."/>
            <person name="Zhu Y."/>
            <person name="Liu G."/>
            <person name="Chen Q."/>
            <person name="Chen Z."/>
            <person name="Che J."/>
            <person name="Ge C."/>
            <person name="Shi H."/>
            <person name="Pan Z."/>
            <person name="Liu X."/>
        </authorList>
    </citation>
    <scope>NUCLEOTIDE SEQUENCE [LARGE SCALE GENOMIC DNA]</scope>
    <source>
        <strain evidence="3 4">DSM 54</strain>
    </source>
</reference>
<evidence type="ECO:0000313" key="4">
    <source>
        <dbReference type="Proteomes" id="UP000037977"/>
    </source>
</evidence>
<dbReference type="GO" id="GO:0003677">
    <property type="term" value="F:DNA binding"/>
    <property type="evidence" value="ECO:0007669"/>
    <property type="project" value="UniProtKB-KW"/>
</dbReference>
<name>A0A0N0CXC3_9BACI</name>
<accession>A0A0N0CXC3</accession>
<protein>
    <recommendedName>
        <fullName evidence="2">HTH merR-type domain-containing protein</fullName>
    </recommendedName>
</protein>
<dbReference type="PANTHER" id="PTHR30204">
    <property type="entry name" value="REDOX-CYCLING DRUG-SENSING TRANSCRIPTIONAL ACTIVATOR SOXR"/>
    <property type="match status" value="1"/>
</dbReference>
<dbReference type="InterPro" id="IPR000551">
    <property type="entry name" value="MerR-type_HTH_dom"/>
</dbReference>
<dbReference type="Gene3D" id="1.10.1660.10">
    <property type="match status" value="1"/>
</dbReference>
<dbReference type="Gene3D" id="6.10.250.360">
    <property type="match status" value="1"/>
</dbReference>
<keyword evidence="4" id="KW-1185">Reference proteome</keyword>
<dbReference type="CDD" id="cd01106">
    <property type="entry name" value="HTH_TipAL-Mta"/>
    <property type="match status" value="1"/>
</dbReference>
<dbReference type="PROSITE" id="PS50937">
    <property type="entry name" value="HTH_MERR_2"/>
    <property type="match status" value="1"/>
</dbReference>
<feature type="domain" description="HTH merR-type" evidence="2">
    <location>
        <begin position="4"/>
        <end position="73"/>
    </location>
</feature>
<dbReference type="PRINTS" id="PR00040">
    <property type="entry name" value="HTHMERR"/>
</dbReference>
<dbReference type="OrthoDB" id="1894615at2"/>
<evidence type="ECO:0000256" key="1">
    <source>
        <dbReference type="ARBA" id="ARBA00023125"/>
    </source>
</evidence>
<dbReference type="RefSeq" id="WP_053993331.1">
    <property type="nucleotide sequence ID" value="NZ_CP065643.1"/>
</dbReference>
<keyword evidence="1" id="KW-0238">DNA-binding</keyword>